<evidence type="ECO:0000256" key="1">
    <source>
        <dbReference type="ARBA" id="ARBA00010688"/>
    </source>
</evidence>
<dbReference type="RefSeq" id="WP_154374517.1">
    <property type="nucleotide sequence ID" value="NZ_WKJK01000003.1"/>
</dbReference>
<dbReference type="GO" id="GO:0016301">
    <property type="term" value="F:kinase activity"/>
    <property type="evidence" value="ECO:0007669"/>
    <property type="project" value="UniProtKB-KW"/>
</dbReference>
<dbReference type="InterPro" id="IPR011611">
    <property type="entry name" value="PfkB_dom"/>
</dbReference>
<sequence length="345" mass="36516">MAGTMTLFAPSSGAVVCYGELLLRMAAPRGEQLLQRPALEVCVGGAEANVAVSLARLGHAARFVGTVPDHALGWHARDVLRGHGVNTDTISADQGRMGLYFLMPGAVLRPSEVLYDRAGSAFALRSAADYDWNAALDGAAWLHVSGVSPAVSAEAGQATLDAVRHARRLGVRVSFDGNYRASLWAARGEDGAALLTQIVAQADLAFIDQRDIALLLRAPQLAHGERASAIRAAFDAWPQLNAIAATSRSQLSVERHQLGATLHTRDGETATAPPRQLADIVDRIGTGDAFAAALLHGILRDWRAADCIRFALAAACSKHSIAGDMHPLSEAQILATMEGSLDVRR</sequence>
<dbReference type="PANTHER" id="PTHR43320:SF2">
    <property type="entry name" value="2-DEHYDRO-3-DEOXYGLUCONOKINASE_2-DEHYDRO-3-DEOXYGALACTONOKINASE"/>
    <property type="match status" value="1"/>
</dbReference>
<evidence type="ECO:0000259" key="4">
    <source>
        <dbReference type="Pfam" id="PF00294"/>
    </source>
</evidence>
<reference evidence="5 6" key="1">
    <citation type="submission" date="2019-11" db="EMBL/GenBank/DDBJ databases">
        <title>Novel species isolated from a subtropical stream in China.</title>
        <authorList>
            <person name="Lu H."/>
        </authorList>
    </citation>
    <scope>NUCLEOTIDE SEQUENCE [LARGE SCALE GENOMIC DNA]</scope>
    <source>
        <strain evidence="5 6">FT80W</strain>
    </source>
</reference>
<dbReference type="CDD" id="cd01166">
    <property type="entry name" value="KdgK"/>
    <property type="match status" value="1"/>
</dbReference>
<evidence type="ECO:0000313" key="5">
    <source>
        <dbReference type="EMBL" id="MRW89740.1"/>
    </source>
</evidence>
<accession>A0A6I2KW44</accession>
<organism evidence="5 6">
    <name type="scientific">Duganella guangzhouensis</name>
    <dbReference type="NCBI Taxonomy" id="2666084"/>
    <lineage>
        <taxon>Bacteria</taxon>
        <taxon>Pseudomonadati</taxon>
        <taxon>Pseudomonadota</taxon>
        <taxon>Betaproteobacteria</taxon>
        <taxon>Burkholderiales</taxon>
        <taxon>Oxalobacteraceae</taxon>
        <taxon>Telluria group</taxon>
        <taxon>Duganella</taxon>
    </lineage>
</organism>
<dbReference type="PANTHER" id="PTHR43320">
    <property type="entry name" value="SUGAR KINASE"/>
    <property type="match status" value="1"/>
</dbReference>
<proteinExistence type="inferred from homology"/>
<protein>
    <submittedName>
        <fullName evidence="5">Sugar kinase</fullName>
    </submittedName>
</protein>
<gene>
    <name evidence="5" type="ORF">GJ699_07070</name>
</gene>
<keyword evidence="2" id="KW-0808">Transferase</keyword>
<dbReference type="InterPro" id="IPR029056">
    <property type="entry name" value="Ribokinase-like"/>
</dbReference>
<comment type="similarity">
    <text evidence="1">Belongs to the carbohydrate kinase PfkB family.</text>
</comment>
<evidence type="ECO:0000256" key="2">
    <source>
        <dbReference type="ARBA" id="ARBA00022679"/>
    </source>
</evidence>
<evidence type="ECO:0000313" key="6">
    <source>
        <dbReference type="Proteomes" id="UP000433309"/>
    </source>
</evidence>
<dbReference type="InterPro" id="IPR052700">
    <property type="entry name" value="Carb_kinase_PfkB-like"/>
</dbReference>
<comment type="caution">
    <text evidence="5">The sequence shown here is derived from an EMBL/GenBank/DDBJ whole genome shotgun (WGS) entry which is preliminary data.</text>
</comment>
<dbReference type="Pfam" id="PF00294">
    <property type="entry name" value="PfkB"/>
    <property type="match status" value="1"/>
</dbReference>
<keyword evidence="6" id="KW-1185">Reference proteome</keyword>
<dbReference type="Proteomes" id="UP000433309">
    <property type="component" value="Unassembled WGS sequence"/>
</dbReference>
<keyword evidence="3 5" id="KW-0418">Kinase</keyword>
<name>A0A6I2KW44_9BURK</name>
<evidence type="ECO:0000256" key="3">
    <source>
        <dbReference type="ARBA" id="ARBA00022777"/>
    </source>
</evidence>
<dbReference type="AlphaFoldDB" id="A0A6I2KW44"/>
<dbReference type="Gene3D" id="3.40.1190.20">
    <property type="match status" value="1"/>
</dbReference>
<dbReference type="EMBL" id="WKJK01000003">
    <property type="protein sequence ID" value="MRW89740.1"/>
    <property type="molecule type" value="Genomic_DNA"/>
</dbReference>
<dbReference type="SUPFAM" id="SSF53613">
    <property type="entry name" value="Ribokinase-like"/>
    <property type="match status" value="1"/>
</dbReference>
<feature type="domain" description="Carbohydrate kinase PfkB" evidence="4">
    <location>
        <begin position="15"/>
        <end position="317"/>
    </location>
</feature>